<evidence type="ECO:0000313" key="2">
    <source>
        <dbReference type="Proteomes" id="UP001244552"/>
    </source>
</evidence>
<accession>A0ABU0MRW1</accession>
<sequence>MFSLGRDIVAELGPCAFALPATSATAGGAGDGTAANGVTIDLTALPGGVRAESIAFLIGAKATLAATKTLTVAARILTSPDGSVWTEAVASASILVLTGGAGGTTEAGTGRIGISLEYCKQFVRMEVTPDLSATATDTASLFGLAVFGGADRLP</sequence>
<evidence type="ECO:0000313" key="1">
    <source>
        <dbReference type="EMBL" id="MDQ0536229.1"/>
    </source>
</evidence>
<keyword evidence="2" id="KW-1185">Reference proteome</keyword>
<dbReference type="EMBL" id="JAUSVU010000024">
    <property type="protein sequence ID" value="MDQ0536229.1"/>
    <property type="molecule type" value="Genomic_DNA"/>
</dbReference>
<protein>
    <submittedName>
        <fullName evidence="1">Uncharacterized protein</fullName>
    </submittedName>
</protein>
<reference evidence="1 2" key="1">
    <citation type="submission" date="2023-07" db="EMBL/GenBank/DDBJ databases">
        <title>Genomic Encyclopedia of Type Strains, Phase IV (KMG-IV): sequencing the most valuable type-strain genomes for metagenomic binning, comparative biology and taxonomic classification.</title>
        <authorList>
            <person name="Goeker M."/>
        </authorList>
    </citation>
    <scope>NUCLEOTIDE SEQUENCE [LARGE SCALE GENOMIC DNA]</scope>
    <source>
        <strain evidence="1 2">DSM 19922</strain>
    </source>
</reference>
<gene>
    <name evidence="1" type="ORF">QO018_005123</name>
</gene>
<dbReference type="RefSeq" id="WP_209988624.1">
    <property type="nucleotide sequence ID" value="NZ_JAGINO010000025.1"/>
</dbReference>
<dbReference type="Proteomes" id="UP001244552">
    <property type="component" value="Unassembled WGS sequence"/>
</dbReference>
<organism evidence="1 2">
    <name type="scientific">Azospirillum picis</name>
    <dbReference type="NCBI Taxonomy" id="488438"/>
    <lineage>
        <taxon>Bacteria</taxon>
        <taxon>Pseudomonadati</taxon>
        <taxon>Pseudomonadota</taxon>
        <taxon>Alphaproteobacteria</taxon>
        <taxon>Rhodospirillales</taxon>
        <taxon>Azospirillaceae</taxon>
        <taxon>Azospirillum</taxon>
    </lineage>
</organism>
<proteinExistence type="predicted"/>
<name>A0ABU0MRW1_9PROT</name>
<comment type="caution">
    <text evidence="1">The sequence shown here is derived from an EMBL/GenBank/DDBJ whole genome shotgun (WGS) entry which is preliminary data.</text>
</comment>